<dbReference type="InterPro" id="IPR000276">
    <property type="entry name" value="GPCR_Rhodpsn"/>
</dbReference>
<organism evidence="8 9">
    <name type="scientific">Paralvinella palmiformis</name>
    <dbReference type="NCBI Taxonomy" id="53620"/>
    <lineage>
        <taxon>Eukaryota</taxon>
        <taxon>Metazoa</taxon>
        <taxon>Spiralia</taxon>
        <taxon>Lophotrochozoa</taxon>
        <taxon>Annelida</taxon>
        <taxon>Polychaeta</taxon>
        <taxon>Sedentaria</taxon>
        <taxon>Canalipalpata</taxon>
        <taxon>Terebellida</taxon>
        <taxon>Terebelliformia</taxon>
        <taxon>Alvinellidae</taxon>
        <taxon>Paralvinella</taxon>
    </lineage>
</organism>
<dbReference type="EMBL" id="JAODUP010000488">
    <property type="protein sequence ID" value="KAK2148627.1"/>
    <property type="molecule type" value="Genomic_DNA"/>
</dbReference>
<dbReference type="InterPro" id="IPR017452">
    <property type="entry name" value="GPCR_Rhodpsn_7TM"/>
</dbReference>
<reference evidence="8" key="1">
    <citation type="journal article" date="2023" name="Mol. Biol. Evol.">
        <title>Third-Generation Sequencing Reveals the Adaptive Role of the Epigenome in Three Deep-Sea Polychaetes.</title>
        <authorList>
            <person name="Perez M."/>
            <person name="Aroh O."/>
            <person name="Sun Y."/>
            <person name="Lan Y."/>
            <person name="Juniper S.K."/>
            <person name="Young C.R."/>
            <person name="Angers B."/>
            <person name="Qian P.Y."/>
        </authorList>
    </citation>
    <scope>NUCLEOTIDE SEQUENCE</scope>
    <source>
        <strain evidence="8">P08H-3</strain>
    </source>
</reference>
<feature type="transmembrane region" description="Helical" evidence="6">
    <location>
        <begin position="219"/>
        <end position="242"/>
    </location>
</feature>
<sequence>MVTVINDTVAAATTAAVATHVDPTSLMNQPLTTSRHHDSIYDGNLSDLVFMTTNLPEDVPFPDGAWKAFEVIHALFTITALVINCLSLGVIYGIVMRLTPPLQMLTSLGFADMLAPWAVMTLYFPDSACQHQIHSALMLLAHNASALTLLVYPIVHNIATYRPLQYEKIVTQRRTWITINLIWIVSIVTAHLHFLAVFLHQDPRTPYCDQVQQHFGLALIMTAAILATTVFVVVLTYGRLYLHLRPLEAIAGNSTEPRHSTKGVITGILLVAVFLIGWGPFLIAKLEQVRQEPHLHPNLLIGLAASEIFVLLMSIIHPVIYGMRMTNMYTGYYRLYQRTRACIVTMWYRARNKTDGDDQPSTPLNPIESIC</sequence>
<feature type="transmembrane region" description="Helical" evidence="6">
    <location>
        <begin position="136"/>
        <end position="155"/>
    </location>
</feature>
<gene>
    <name evidence="8" type="ORF">LSH36_488g02029</name>
</gene>
<feature type="transmembrane region" description="Helical" evidence="6">
    <location>
        <begin position="71"/>
        <end position="95"/>
    </location>
</feature>
<dbReference type="CDD" id="cd00637">
    <property type="entry name" value="7tm_classA_rhodopsin-like"/>
    <property type="match status" value="1"/>
</dbReference>
<dbReference type="GO" id="GO:0004930">
    <property type="term" value="F:G protein-coupled receptor activity"/>
    <property type="evidence" value="ECO:0007669"/>
    <property type="project" value="InterPro"/>
</dbReference>
<keyword evidence="9" id="KW-1185">Reference proteome</keyword>
<evidence type="ECO:0000256" key="5">
    <source>
        <dbReference type="ARBA" id="ARBA00023136"/>
    </source>
</evidence>
<keyword evidence="4 6" id="KW-1133">Transmembrane helix</keyword>
<feature type="transmembrane region" description="Helical" evidence="6">
    <location>
        <begin position="263"/>
        <end position="284"/>
    </location>
</feature>
<evidence type="ECO:0000256" key="3">
    <source>
        <dbReference type="ARBA" id="ARBA00022692"/>
    </source>
</evidence>
<dbReference type="PRINTS" id="PR00237">
    <property type="entry name" value="GPCRRHODOPSN"/>
</dbReference>
<dbReference type="PANTHER" id="PTHR22750">
    <property type="entry name" value="G-PROTEIN COUPLED RECEPTOR"/>
    <property type="match status" value="1"/>
</dbReference>
<name>A0AAD9MWQ9_9ANNE</name>
<evidence type="ECO:0000256" key="4">
    <source>
        <dbReference type="ARBA" id="ARBA00022989"/>
    </source>
</evidence>
<proteinExistence type="predicted"/>
<feature type="transmembrane region" description="Helical" evidence="6">
    <location>
        <begin position="176"/>
        <end position="199"/>
    </location>
</feature>
<feature type="domain" description="G-protein coupled receptors family 1 profile" evidence="7">
    <location>
        <begin position="43"/>
        <end position="321"/>
    </location>
</feature>
<dbReference type="Gene3D" id="1.20.1070.10">
    <property type="entry name" value="Rhodopsin 7-helix transmembrane proteins"/>
    <property type="match status" value="1"/>
</dbReference>
<dbReference type="AlphaFoldDB" id="A0AAD9MWQ9"/>
<evidence type="ECO:0000259" key="7">
    <source>
        <dbReference type="PROSITE" id="PS50262"/>
    </source>
</evidence>
<dbReference type="PROSITE" id="PS50262">
    <property type="entry name" value="G_PROTEIN_RECEP_F1_2"/>
    <property type="match status" value="1"/>
</dbReference>
<feature type="transmembrane region" description="Helical" evidence="6">
    <location>
        <begin position="299"/>
        <end position="320"/>
    </location>
</feature>
<evidence type="ECO:0000256" key="1">
    <source>
        <dbReference type="ARBA" id="ARBA00004651"/>
    </source>
</evidence>
<evidence type="ECO:0000313" key="8">
    <source>
        <dbReference type="EMBL" id="KAK2148627.1"/>
    </source>
</evidence>
<dbReference type="Proteomes" id="UP001208570">
    <property type="component" value="Unassembled WGS sequence"/>
</dbReference>
<keyword evidence="3 6" id="KW-0812">Transmembrane</keyword>
<comment type="caution">
    <text evidence="8">The sequence shown here is derived from an EMBL/GenBank/DDBJ whole genome shotgun (WGS) entry which is preliminary data.</text>
</comment>
<evidence type="ECO:0000256" key="6">
    <source>
        <dbReference type="SAM" id="Phobius"/>
    </source>
</evidence>
<dbReference type="Pfam" id="PF00001">
    <property type="entry name" value="7tm_1"/>
    <property type="match status" value="1"/>
</dbReference>
<dbReference type="SUPFAM" id="SSF81321">
    <property type="entry name" value="Family A G protein-coupled receptor-like"/>
    <property type="match status" value="1"/>
</dbReference>
<evidence type="ECO:0000313" key="9">
    <source>
        <dbReference type="Proteomes" id="UP001208570"/>
    </source>
</evidence>
<keyword evidence="2" id="KW-1003">Cell membrane</keyword>
<comment type="subcellular location">
    <subcellularLocation>
        <location evidence="1">Cell membrane</location>
        <topology evidence="1">Multi-pass membrane protein</topology>
    </subcellularLocation>
</comment>
<protein>
    <recommendedName>
        <fullName evidence="7">G-protein coupled receptors family 1 profile domain-containing protein</fullName>
    </recommendedName>
</protein>
<keyword evidence="5 6" id="KW-0472">Membrane</keyword>
<accession>A0AAD9MWQ9</accession>
<evidence type="ECO:0000256" key="2">
    <source>
        <dbReference type="ARBA" id="ARBA00022475"/>
    </source>
</evidence>
<dbReference type="GO" id="GO:0005886">
    <property type="term" value="C:plasma membrane"/>
    <property type="evidence" value="ECO:0007669"/>
    <property type="project" value="UniProtKB-SubCell"/>
</dbReference>